<comment type="caution">
    <text evidence="2">The sequence shown here is derived from an EMBL/GenBank/DDBJ whole genome shotgun (WGS) entry which is preliminary data.</text>
</comment>
<feature type="compositionally biased region" description="Basic residues" evidence="1">
    <location>
        <begin position="55"/>
        <end position="65"/>
    </location>
</feature>
<keyword evidence="3" id="KW-1185">Reference proteome</keyword>
<feature type="compositionally biased region" description="Acidic residues" evidence="1">
    <location>
        <begin position="18"/>
        <end position="34"/>
    </location>
</feature>
<evidence type="ECO:0000313" key="2">
    <source>
        <dbReference type="EMBL" id="VDI16980.1"/>
    </source>
</evidence>
<dbReference type="Proteomes" id="UP000596742">
    <property type="component" value="Unassembled WGS sequence"/>
</dbReference>
<evidence type="ECO:0000313" key="3">
    <source>
        <dbReference type="Proteomes" id="UP000596742"/>
    </source>
</evidence>
<organism evidence="2 3">
    <name type="scientific">Mytilus galloprovincialis</name>
    <name type="common">Mediterranean mussel</name>
    <dbReference type="NCBI Taxonomy" id="29158"/>
    <lineage>
        <taxon>Eukaryota</taxon>
        <taxon>Metazoa</taxon>
        <taxon>Spiralia</taxon>
        <taxon>Lophotrochozoa</taxon>
        <taxon>Mollusca</taxon>
        <taxon>Bivalvia</taxon>
        <taxon>Autobranchia</taxon>
        <taxon>Pteriomorphia</taxon>
        <taxon>Mytilida</taxon>
        <taxon>Mytiloidea</taxon>
        <taxon>Mytilidae</taxon>
        <taxon>Mytilinae</taxon>
        <taxon>Mytilus</taxon>
    </lineage>
</organism>
<name>A0A8B6D8X5_MYTGA</name>
<dbReference type="EMBL" id="UYJE01003159">
    <property type="protein sequence ID" value="VDI16980.1"/>
    <property type="molecule type" value="Genomic_DNA"/>
</dbReference>
<sequence>MAEGGYEFDNPEFKNNDYDEEEEEETSFQDDEEFQNNINKEFEKSRDLSENDAKIRKKETTKKND</sequence>
<dbReference type="AlphaFoldDB" id="A0A8B6D8X5"/>
<feature type="compositionally biased region" description="Basic and acidic residues" evidence="1">
    <location>
        <begin position="40"/>
        <end position="54"/>
    </location>
</feature>
<feature type="region of interest" description="Disordered" evidence="1">
    <location>
        <begin position="1"/>
        <end position="65"/>
    </location>
</feature>
<protein>
    <submittedName>
        <fullName evidence="2">Uncharacterized protein</fullName>
    </submittedName>
</protein>
<accession>A0A8B6D8X5</accession>
<reference evidence="2" key="1">
    <citation type="submission" date="2018-11" db="EMBL/GenBank/DDBJ databases">
        <authorList>
            <person name="Alioto T."/>
            <person name="Alioto T."/>
        </authorList>
    </citation>
    <scope>NUCLEOTIDE SEQUENCE</scope>
</reference>
<gene>
    <name evidence="2" type="ORF">MGAL_10B013970</name>
</gene>
<evidence type="ECO:0000256" key="1">
    <source>
        <dbReference type="SAM" id="MobiDB-lite"/>
    </source>
</evidence>
<proteinExistence type="predicted"/>